<dbReference type="AlphaFoldDB" id="A0A397GIL6"/>
<evidence type="ECO:0000313" key="2">
    <source>
        <dbReference type="Proteomes" id="UP000266861"/>
    </source>
</evidence>
<reference evidence="1 2" key="1">
    <citation type="submission" date="2018-08" db="EMBL/GenBank/DDBJ databases">
        <title>Genome and evolution of the arbuscular mycorrhizal fungus Diversispora epigaea (formerly Glomus versiforme) and its bacterial endosymbionts.</title>
        <authorList>
            <person name="Sun X."/>
            <person name="Fei Z."/>
            <person name="Harrison M."/>
        </authorList>
    </citation>
    <scope>NUCLEOTIDE SEQUENCE [LARGE SCALE GENOMIC DNA]</scope>
    <source>
        <strain evidence="1 2">IT104</strain>
    </source>
</reference>
<dbReference type="EMBL" id="PQFF01000480">
    <property type="protein sequence ID" value="RHZ47870.1"/>
    <property type="molecule type" value="Genomic_DNA"/>
</dbReference>
<comment type="caution">
    <text evidence="1">The sequence shown here is derived from an EMBL/GenBank/DDBJ whole genome shotgun (WGS) entry which is preliminary data.</text>
</comment>
<protein>
    <submittedName>
        <fullName evidence="1">Uncharacterized protein</fullName>
    </submittedName>
</protein>
<keyword evidence="2" id="KW-1185">Reference proteome</keyword>
<organism evidence="1 2">
    <name type="scientific">Diversispora epigaea</name>
    <dbReference type="NCBI Taxonomy" id="1348612"/>
    <lineage>
        <taxon>Eukaryota</taxon>
        <taxon>Fungi</taxon>
        <taxon>Fungi incertae sedis</taxon>
        <taxon>Mucoromycota</taxon>
        <taxon>Glomeromycotina</taxon>
        <taxon>Glomeromycetes</taxon>
        <taxon>Diversisporales</taxon>
        <taxon>Diversisporaceae</taxon>
        <taxon>Diversispora</taxon>
    </lineage>
</organism>
<name>A0A397GIL6_9GLOM</name>
<evidence type="ECO:0000313" key="1">
    <source>
        <dbReference type="EMBL" id="RHZ47870.1"/>
    </source>
</evidence>
<gene>
    <name evidence="1" type="ORF">Glove_566g70</name>
</gene>
<sequence>MTGIYLCQYLSNEGKVCERPCYRQEGCAIHWKRHQRVSCLECGKPTASDPLSVEEAQEDGAKIRSAWKKYIASEYTDIVQSSVTSCHKLSQVKKIGRKVGS</sequence>
<accession>A0A397GIL6</accession>
<dbReference type="Proteomes" id="UP000266861">
    <property type="component" value="Unassembled WGS sequence"/>
</dbReference>
<dbReference type="OrthoDB" id="10451890at2759"/>
<proteinExistence type="predicted"/>